<feature type="transmembrane region" description="Helical" evidence="1">
    <location>
        <begin position="348"/>
        <end position="368"/>
    </location>
</feature>
<dbReference type="EMBL" id="QRDJ01000007">
    <property type="protein sequence ID" value="REC95044.1"/>
    <property type="molecule type" value="Genomic_DNA"/>
</dbReference>
<keyword evidence="1" id="KW-0472">Membrane</keyword>
<evidence type="ECO:0000313" key="3">
    <source>
        <dbReference type="Proteomes" id="UP000256334"/>
    </source>
</evidence>
<accession>A0A3D9DXM0</accession>
<feature type="transmembrane region" description="Helical" evidence="1">
    <location>
        <begin position="88"/>
        <end position="109"/>
    </location>
</feature>
<dbReference type="InterPro" id="IPR036259">
    <property type="entry name" value="MFS_trans_sf"/>
</dbReference>
<feature type="transmembrane region" description="Helical" evidence="1">
    <location>
        <begin position="62"/>
        <end position="82"/>
    </location>
</feature>
<name>A0A3D9DXM0_9GAMM</name>
<feature type="transmembrane region" description="Helical" evidence="1">
    <location>
        <begin position="380"/>
        <end position="399"/>
    </location>
</feature>
<feature type="transmembrane region" description="Helical" evidence="1">
    <location>
        <begin position="317"/>
        <end position="336"/>
    </location>
</feature>
<keyword evidence="3" id="KW-1185">Reference proteome</keyword>
<evidence type="ECO:0000256" key="1">
    <source>
        <dbReference type="SAM" id="Phobius"/>
    </source>
</evidence>
<keyword evidence="1" id="KW-0812">Transmembrane</keyword>
<reference evidence="2 3" key="1">
    <citation type="submission" date="2018-07" db="EMBL/GenBank/DDBJ databases">
        <title>Genomic Encyclopedia of Type Strains, Phase IV (KMG-IV): sequencing the most valuable type-strain genomes for metagenomic binning, comparative biology and taxonomic classification.</title>
        <authorList>
            <person name="Goeker M."/>
        </authorList>
    </citation>
    <scope>NUCLEOTIDE SEQUENCE [LARGE SCALE GENOMIC DNA]</scope>
    <source>
        <strain evidence="2 3">DSM 14324</strain>
    </source>
</reference>
<comment type="caution">
    <text evidence="2">The sequence shown here is derived from an EMBL/GenBank/DDBJ whole genome shotgun (WGS) entry which is preliminary data.</text>
</comment>
<protein>
    <recommendedName>
        <fullName evidence="4">MFS transporter</fullName>
    </recommendedName>
</protein>
<feature type="transmembrane region" description="Helical" evidence="1">
    <location>
        <begin position="222"/>
        <end position="240"/>
    </location>
</feature>
<dbReference type="RefSeq" id="WP_281271614.1">
    <property type="nucleotide sequence ID" value="NZ_QRDJ01000007.1"/>
</dbReference>
<gene>
    <name evidence="2" type="ORF">C8D72_1878</name>
</gene>
<feature type="transmembrane region" description="Helical" evidence="1">
    <location>
        <begin position="252"/>
        <end position="272"/>
    </location>
</feature>
<sequence length="412" mass="45157">MLLGLMFSYSGSSVIEGAIPTLVAVGMLSPVWIPLYTTLSRTINASAYIVARFLGHYSPYRVLLICEVYDMTITILVIFLLYEGSFSTLIVLMTYFILASFIPVITNIANGTYAGAMMLQSESTAVRFNAFSLSLLTLATMVIGRPLGSLLVDYSIYMVLLVNLFMTAISFVFRWAAMKRDTLFIPDQARYERTHHVSRVSLIEGVRYFGVQAFRLSASSPITTPLVYLSMGLFLYYLPLWLAEGADSKGEIVAMAGMFGGLGSMAGPLLFYAMKHRCSYRCHVALAMLMVAVDEILLIAMIRFFGNALSIPALSGYMALIFLLYLAASYCNVANLSARQKRYAGRRYPDMVGIAFSMASLAMLAGTWSGYMLDASANPAVALILSASITILGTAALAFRKLRHGSRSHAGR</sequence>
<feature type="transmembrane region" description="Helical" evidence="1">
    <location>
        <begin position="154"/>
        <end position="173"/>
    </location>
</feature>
<evidence type="ECO:0000313" key="2">
    <source>
        <dbReference type="EMBL" id="REC95044.1"/>
    </source>
</evidence>
<dbReference type="Proteomes" id="UP000256334">
    <property type="component" value="Unassembled WGS sequence"/>
</dbReference>
<dbReference type="AlphaFoldDB" id="A0A3D9DXM0"/>
<feature type="transmembrane region" description="Helical" evidence="1">
    <location>
        <begin position="130"/>
        <end position="148"/>
    </location>
</feature>
<organism evidence="2 3">
    <name type="scientific">Kushneria indalinina DSM 14324</name>
    <dbReference type="NCBI Taxonomy" id="1122140"/>
    <lineage>
        <taxon>Bacteria</taxon>
        <taxon>Pseudomonadati</taxon>
        <taxon>Pseudomonadota</taxon>
        <taxon>Gammaproteobacteria</taxon>
        <taxon>Oceanospirillales</taxon>
        <taxon>Halomonadaceae</taxon>
        <taxon>Kushneria</taxon>
    </lineage>
</organism>
<feature type="transmembrane region" description="Helical" evidence="1">
    <location>
        <begin position="284"/>
        <end position="305"/>
    </location>
</feature>
<dbReference type="Gene3D" id="1.20.1250.20">
    <property type="entry name" value="MFS general substrate transporter like domains"/>
    <property type="match status" value="1"/>
</dbReference>
<evidence type="ECO:0008006" key="4">
    <source>
        <dbReference type="Google" id="ProtNLM"/>
    </source>
</evidence>
<keyword evidence="1" id="KW-1133">Transmembrane helix</keyword>
<dbReference type="NCBIfam" id="NF037960">
    <property type="entry name" value="MFS_trans"/>
    <property type="match status" value="1"/>
</dbReference>
<dbReference type="SUPFAM" id="SSF103473">
    <property type="entry name" value="MFS general substrate transporter"/>
    <property type="match status" value="1"/>
</dbReference>
<proteinExistence type="predicted"/>